<proteinExistence type="predicted"/>
<evidence type="ECO:0000313" key="2">
    <source>
        <dbReference type="EMBL" id="UFW91042.1"/>
    </source>
</evidence>
<evidence type="ECO:0000313" key="3">
    <source>
        <dbReference type="Proteomes" id="UP001430990"/>
    </source>
</evidence>
<keyword evidence="3" id="KW-1185">Reference proteome</keyword>
<organism evidence="2 3">
    <name type="scientific">Bradyrhizobium barranii</name>
    <dbReference type="NCBI Taxonomy" id="2992140"/>
    <lineage>
        <taxon>Bacteria</taxon>
        <taxon>Pseudomonadati</taxon>
        <taxon>Pseudomonadota</taxon>
        <taxon>Alphaproteobacteria</taxon>
        <taxon>Hyphomicrobiales</taxon>
        <taxon>Nitrobacteraceae</taxon>
        <taxon>Bradyrhizobium</taxon>
    </lineage>
</organism>
<sequence>MTLSNRTFGVELEVILNGKTRAGVAQEVRRATGINIREERYGHTVPNAWKIVTDGSIGHQNGEVVSPVLSGEEGLEQAHKITEALKAAGCTVNPACGFHVHVGAGDLDLNQLRKLAVNFVHAETAMDCIMPVSRRADKNTYVQSNRSGFGGETENQKINNAIKAYERAQTKAALITHVSSNGSAGGASRYRKLNFQALNRQPSVEFRQHQGTVESEKVVNWVRLCVAFVDRSIVSRPRPRTALNAKHVETAELGQLLTWLRLEPEACKFFRARRKEFSQRAVERAAQQQREAAARAEAERLAAWEADAPARAIREAEAAAQAAREEEARHTAAAQAAAEAERVAREQREARAVEQTRYFAERRAAAEAALAAAMSARG</sequence>
<dbReference type="PANTHER" id="PTHR36847:SF1">
    <property type="entry name" value="AMIDOLIGASE ENZYME"/>
    <property type="match status" value="1"/>
</dbReference>
<dbReference type="RefSeq" id="WP_231145055.1">
    <property type="nucleotide sequence ID" value="NZ_CP088100.1"/>
</dbReference>
<gene>
    <name evidence="2" type="ORF">BjapCC829_21885</name>
</gene>
<dbReference type="InterPro" id="IPR022025">
    <property type="entry name" value="Amidoligase_2"/>
</dbReference>
<feature type="compositionally biased region" description="Basic and acidic residues" evidence="1">
    <location>
        <begin position="321"/>
        <end position="330"/>
    </location>
</feature>
<protein>
    <submittedName>
        <fullName evidence="2">Amidoligase family protein</fullName>
    </submittedName>
</protein>
<dbReference type="Proteomes" id="UP001430990">
    <property type="component" value="Chromosome"/>
</dbReference>
<accession>A0ABY3QYU4</accession>
<dbReference type="EMBL" id="CP088100">
    <property type="protein sequence ID" value="UFW91042.1"/>
    <property type="molecule type" value="Genomic_DNA"/>
</dbReference>
<evidence type="ECO:0000256" key="1">
    <source>
        <dbReference type="SAM" id="MobiDB-lite"/>
    </source>
</evidence>
<feature type="region of interest" description="Disordered" evidence="1">
    <location>
        <begin position="321"/>
        <end position="347"/>
    </location>
</feature>
<dbReference type="Pfam" id="PF12224">
    <property type="entry name" value="Amidoligase_2"/>
    <property type="match status" value="1"/>
</dbReference>
<dbReference type="PANTHER" id="PTHR36847">
    <property type="entry name" value="AMIDOLIGASE ENZYME"/>
    <property type="match status" value="1"/>
</dbReference>
<name>A0ABY3QYU4_9BRAD</name>
<reference evidence="2" key="1">
    <citation type="submission" date="2021-11" db="EMBL/GenBank/DDBJ databases">
        <title>Australian commercial rhizobial inoculants.</title>
        <authorList>
            <person name="Kohlmeier M.G."/>
            <person name="O'Hara G.W."/>
            <person name="Colombi E."/>
            <person name="Ramsay J.P."/>
            <person name="Terpolilli J."/>
        </authorList>
    </citation>
    <scope>NUCLEOTIDE SEQUENCE</scope>
    <source>
        <strain evidence="2">CC829</strain>
    </source>
</reference>